<dbReference type="EMBL" id="LSGP01000001">
    <property type="protein sequence ID" value="KYZ78263.1"/>
    <property type="molecule type" value="Genomic_DNA"/>
</dbReference>
<dbReference type="SMART" id="SM00052">
    <property type="entry name" value="EAL"/>
    <property type="match status" value="1"/>
</dbReference>
<keyword evidence="4" id="KW-1185">Reference proteome</keyword>
<proteinExistence type="predicted"/>
<dbReference type="SUPFAM" id="SSF55073">
    <property type="entry name" value="Nucleotide cyclase"/>
    <property type="match status" value="1"/>
</dbReference>
<dbReference type="SUPFAM" id="SSF54631">
    <property type="entry name" value="CBS-domain pair"/>
    <property type="match status" value="1"/>
</dbReference>
<dbReference type="InterPro" id="IPR029787">
    <property type="entry name" value="Nucleotide_cyclase"/>
</dbReference>
<feature type="domain" description="EAL" evidence="1">
    <location>
        <begin position="14"/>
        <end position="264"/>
    </location>
</feature>
<dbReference type="PROSITE" id="PS50883">
    <property type="entry name" value="EAL"/>
    <property type="match status" value="1"/>
</dbReference>
<dbReference type="InterPro" id="IPR046342">
    <property type="entry name" value="CBS_dom_sf"/>
</dbReference>
<comment type="caution">
    <text evidence="3">The sequence shown here is derived from an EMBL/GenBank/DDBJ whole genome shotgun (WGS) entry which is preliminary data.</text>
</comment>
<evidence type="ECO:0000259" key="1">
    <source>
        <dbReference type="PROSITE" id="PS50883"/>
    </source>
</evidence>
<dbReference type="OrthoDB" id="9813903at2"/>
<dbReference type="Pfam" id="PF00990">
    <property type="entry name" value="GGDEF"/>
    <property type="match status" value="1"/>
</dbReference>
<dbReference type="Proteomes" id="UP000076268">
    <property type="component" value="Unassembled WGS sequence"/>
</dbReference>
<dbReference type="CDD" id="cd04598">
    <property type="entry name" value="CBS_pair_GGDEF_EAL"/>
    <property type="match status" value="1"/>
</dbReference>
<dbReference type="InterPro" id="IPR001633">
    <property type="entry name" value="EAL_dom"/>
</dbReference>
<dbReference type="Gene3D" id="3.10.580.10">
    <property type="entry name" value="CBS-domain"/>
    <property type="match status" value="1"/>
</dbReference>
<feature type="domain" description="GGDEF" evidence="2">
    <location>
        <begin position="444"/>
        <end position="596"/>
    </location>
</feature>
<dbReference type="Pfam" id="PF00563">
    <property type="entry name" value="EAL"/>
    <property type="match status" value="1"/>
</dbReference>
<evidence type="ECO:0000313" key="4">
    <source>
        <dbReference type="Proteomes" id="UP000076268"/>
    </source>
</evidence>
<dbReference type="InterPro" id="IPR000160">
    <property type="entry name" value="GGDEF_dom"/>
</dbReference>
<dbReference type="PANTHER" id="PTHR33121">
    <property type="entry name" value="CYCLIC DI-GMP PHOSPHODIESTERASE PDEF"/>
    <property type="match status" value="1"/>
</dbReference>
<dbReference type="STRING" id="1794912.AXX12_01605"/>
<dbReference type="SUPFAM" id="SSF141868">
    <property type="entry name" value="EAL domain-like"/>
    <property type="match status" value="1"/>
</dbReference>
<evidence type="ECO:0000313" key="3">
    <source>
        <dbReference type="EMBL" id="KYZ78263.1"/>
    </source>
</evidence>
<gene>
    <name evidence="3" type="ORF">AXX12_01605</name>
</gene>
<reference evidence="3 4" key="1">
    <citation type="submission" date="2016-02" db="EMBL/GenBank/DDBJ databases">
        <title>Anaerosporomusa subterraneum gen. nov., sp. nov., a spore-forming obligate anaerobe isolated from saprolite.</title>
        <authorList>
            <person name="Choi J.K."/>
            <person name="Shah M."/>
            <person name="Yee N."/>
        </authorList>
    </citation>
    <scope>NUCLEOTIDE SEQUENCE [LARGE SCALE GENOMIC DNA]</scope>
    <source>
        <strain evidence="3 4">RU4</strain>
    </source>
</reference>
<dbReference type="InterPro" id="IPR035919">
    <property type="entry name" value="EAL_sf"/>
</dbReference>
<dbReference type="SMART" id="SM00267">
    <property type="entry name" value="GGDEF"/>
    <property type="match status" value="1"/>
</dbReference>
<dbReference type="Gene3D" id="3.20.20.450">
    <property type="entry name" value="EAL domain"/>
    <property type="match status" value="1"/>
</dbReference>
<dbReference type="CDD" id="cd01949">
    <property type="entry name" value="GGDEF"/>
    <property type="match status" value="1"/>
</dbReference>
<dbReference type="PROSITE" id="PS50887">
    <property type="entry name" value="GGDEF"/>
    <property type="match status" value="1"/>
</dbReference>
<name>A0A154BW57_ANASB</name>
<dbReference type="RefSeq" id="WP_066237166.1">
    <property type="nucleotide sequence ID" value="NZ_LSGP01000001.1"/>
</dbReference>
<dbReference type="InterPro" id="IPR043128">
    <property type="entry name" value="Rev_trsase/Diguanyl_cyclase"/>
</dbReference>
<sequence length="596" mass="67163">MLSGFDVDTTSNEWDFLCAELRDIINNRRIKTVFQPIVSLTDAVTLGYEALSRGPSGSPLEQPDRLFATATACDLLWELDLLCRFRALEMAGKIMEKHLLFLNVDPKIINDPRFQKGLTRGYLNSSQTDVLGIVFEITEKTAIQDYKGFRRILDNYTSQGYQIALDDTGSGYSGLTLLAETRPQYVKLDMELVRNIDKDSLKQALIKALSQFANATNIKLVAEGIETINELNTLIDIGVHYGQGFLLQRPSPDILELGSDIIQHIQERNDVKQRELFYSPLTAPIGEIARLDLPFSPQAAGQEIIKYFNNNPEILGIPIVDGDRPVGLLSKNEFLGRLATQYGVAVYMNRPVHLLMDNKPLIVDYKTPLDQVSKSAVARSDENMYDYIIVTKDNAYYGITTVKALLERTTQLELTRAKYSNPLTGLPGNFLIEQELKRVVAGEQDYAVLYFDLDNFKAYNDIYGFENGDKILFLTAKVIQALLNQRQQTDTFFGHIGGDDFVAVVRNENIAGLCEDIIEAFDQQVVECYSERDRNRGVIVSKNRHGFDEQFPLVAISIGVVTGKKNSFRNHFQLGEAASQVKKRCKLTWTSCYHIA</sequence>
<dbReference type="GO" id="GO:0071111">
    <property type="term" value="F:cyclic-guanylate-specific phosphodiesterase activity"/>
    <property type="evidence" value="ECO:0007669"/>
    <property type="project" value="InterPro"/>
</dbReference>
<dbReference type="CDD" id="cd01948">
    <property type="entry name" value="EAL"/>
    <property type="match status" value="1"/>
</dbReference>
<dbReference type="AlphaFoldDB" id="A0A154BW57"/>
<organism evidence="3 4">
    <name type="scientific">Anaerosporomusa subterranea</name>
    <dbReference type="NCBI Taxonomy" id="1794912"/>
    <lineage>
        <taxon>Bacteria</taxon>
        <taxon>Bacillati</taxon>
        <taxon>Bacillota</taxon>
        <taxon>Negativicutes</taxon>
        <taxon>Acetonemataceae</taxon>
        <taxon>Anaerosporomusa</taxon>
    </lineage>
</organism>
<accession>A0A154BW57</accession>
<evidence type="ECO:0000259" key="2">
    <source>
        <dbReference type="PROSITE" id="PS50887"/>
    </source>
</evidence>
<dbReference type="PANTHER" id="PTHR33121:SF76">
    <property type="entry name" value="SIGNALING PROTEIN"/>
    <property type="match status" value="1"/>
</dbReference>
<dbReference type="Gene3D" id="3.30.70.270">
    <property type="match status" value="1"/>
</dbReference>
<protein>
    <submittedName>
        <fullName evidence="3">Diguanylate cyclase</fullName>
    </submittedName>
</protein>
<dbReference type="InterPro" id="IPR050706">
    <property type="entry name" value="Cyclic-di-GMP_PDE-like"/>
</dbReference>
<dbReference type="NCBIfam" id="TIGR00254">
    <property type="entry name" value="GGDEF"/>
    <property type="match status" value="1"/>
</dbReference>